<dbReference type="AlphaFoldDB" id="A0A1W2BQC8"/>
<protein>
    <submittedName>
        <fullName evidence="2">ChaC-like protein</fullName>
    </submittedName>
</protein>
<dbReference type="CDD" id="cd06661">
    <property type="entry name" value="GGCT_like"/>
    <property type="match status" value="1"/>
</dbReference>
<dbReference type="Proteomes" id="UP000192330">
    <property type="component" value="Unassembled WGS sequence"/>
</dbReference>
<organism evidence="2 3">
    <name type="scientific">Primorskyibacter flagellatus</name>
    <dbReference type="NCBI Taxonomy" id="1387277"/>
    <lineage>
        <taxon>Bacteria</taxon>
        <taxon>Pseudomonadati</taxon>
        <taxon>Pseudomonadota</taxon>
        <taxon>Alphaproteobacteria</taxon>
        <taxon>Rhodobacterales</taxon>
        <taxon>Roseobacteraceae</taxon>
        <taxon>Primorskyibacter</taxon>
    </lineage>
</organism>
<name>A0A1W2BQC8_9RHOB</name>
<reference evidence="2 3" key="1">
    <citation type="submission" date="2017-04" db="EMBL/GenBank/DDBJ databases">
        <authorList>
            <person name="Afonso C.L."/>
            <person name="Miller P.J."/>
            <person name="Scott M.A."/>
            <person name="Spackman E."/>
            <person name="Goraichik I."/>
            <person name="Dimitrov K.M."/>
            <person name="Suarez D.L."/>
            <person name="Swayne D.E."/>
        </authorList>
    </citation>
    <scope>NUCLEOTIDE SEQUENCE [LARGE SCALE GENOMIC DNA]</scope>
    <source>
        <strain evidence="2 3">CGMCC 1.12644</strain>
    </source>
</reference>
<gene>
    <name evidence="2" type="ORF">SAMN06295998_104263</name>
</gene>
<evidence type="ECO:0000259" key="1">
    <source>
        <dbReference type="Pfam" id="PF06094"/>
    </source>
</evidence>
<dbReference type="EMBL" id="FWYD01000004">
    <property type="protein sequence ID" value="SMC75195.1"/>
    <property type="molecule type" value="Genomic_DNA"/>
</dbReference>
<dbReference type="SUPFAM" id="SSF110857">
    <property type="entry name" value="Gamma-glutamyl cyclotransferase-like"/>
    <property type="match status" value="1"/>
</dbReference>
<dbReference type="InterPro" id="IPR009288">
    <property type="entry name" value="AIG2-like_dom"/>
</dbReference>
<evidence type="ECO:0000313" key="2">
    <source>
        <dbReference type="EMBL" id="SMC75195.1"/>
    </source>
</evidence>
<dbReference type="InterPro" id="IPR013024">
    <property type="entry name" value="GGCT-like"/>
</dbReference>
<evidence type="ECO:0000313" key="3">
    <source>
        <dbReference type="Proteomes" id="UP000192330"/>
    </source>
</evidence>
<dbReference type="Pfam" id="PF06094">
    <property type="entry name" value="GGACT"/>
    <property type="match status" value="1"/>
</dbReference>
<sequence>MTQVKGVAQTCLMNAFFFGYGSLVNTATHSYAGQFPATAHGWQRAWRCVAGRKATFLTVIEAPGMSIDGLVAEVPGRDWRALDAREASYDRLDARHCIGSGALTDVRELAIYAIPPDTFAPPSAESPILLSYIDVVMQGYLKVFGRSGAEMFVETTTGWNTPILDDRRTPVYPRHQRLSAIESSFVDGVLREVGADILDVTQPC</sequence>
<feature type="domain" description="Gamma-glutamylcyclotransferase AIG2-like" evidence="1">
    <location>
        <begin position="18"/>
        <end position="98"/>
    </location>
</feature>
<proteinExistence type="predicted"/>
<dbReference type="InterPro" id="IPR036568">
    <property type="entry name" value="GGCT-like_sf"/>
</dbReference>
<dbReference type="STRING" id="1387277.SAMN06295998_104263"/>
<keyword evidence="3" id="KW-1185">Reference proteome</keyword>
<accession>A0A1W2BQC8</accession>
<dbReference type="Gene3D" id="3.10.490.10">
    <property type="entry name" value="Gamma-glutamyl cyclotransferase-like"/>
    <property type="match status" value="1"/>
</dbReference>